<dbReference type="Proteomes" id="UP000318720">
    <property type="component" value="Unassembled WGS sequence"/>
</dbReference>
<reference evidence="2 3" key="1">
    <citation type="submission" date="2019-03" db="EMBL/GenBank/DDBJ databases">
        <title>Comparative genomic analyses of the sweetpotato soil rot pathogen, Streptomyces ipomoeae.</title>
        <authorList>
            <person name="Ruschel Soares N."/>
            <person name="Badger J.H."/>
            <person name="Huguet-Tapia J.C."/>
            <person name="Clark C.A."/>
            <person name="Pettis G.S."/>
        </authorList>
    </citation>
    <scope>NUCLEOTIDE SEQUENCE [LARGE SCALE GENOMIC DNA]</scope>
    <source>
        <strain evidence="2 3">88-35</strain>
    </source>
</reference>
<comment type="caution">
    <text evidence="2">The sequence shown here is derived from an EMBL/GenBank/DDBJ whole genome shotgun (WGS) entry which is preliminary data.</text>
</comment>
<sequence length="87" mass="9551">MGLFSGKSDAEVKRTRDNDVQTAHRARRWGLPSAGTFENRVVAADNELTRREQARQAAEETAADERRIFGGGYAPCSVHRGRGGCDC</sequence>
<evidence type="ECO:0000313" key="2">
    <source>
        <dbReference type="EMBL" id="TQE25956.1"/>
    </source>
</evidence>
<dbReference type="EMBL" id="SPAZ01000242">
    <property type="protein sequence ID" value="TQE25956.1"/>
    <property type="molecule type" value="Genomic_DNA"/>
</dbReference>
<accession>A0AAE8VYM7</accession>
<organism evidence="2 3">
    <name type="scientific">Streptomyces ipomoeae</name>
    <dbReference type="NCBI Taxonomy" id="103232"/>
    <lineage>
        <taxon>Bacteria</taxon>
        <taxon>Bacillati</taxon>
        <taxon>Actinomycetota</taxon>
        <taxon>Actinomycetes</taxon>
        <taxon>Kitasatosporales</taxon>
        <taxon>Streptomycetaceae</taxon>
        <taxon>Streptomyces</taxon>
    </lineage>
</organism>
<proteinExistence type="predicted"/>
<gene>
    <name evidence="2" type="ORF">Sipo8835_30490</name>
</gene>
<dbReference type="RefSeq" id="WP_141584526.1">
    <property type="nucleotide sequence ID" value="NZ_SPAZ01000242.1"/>
</dbReference>
<dbReference type="AlphaFoldDB" id="A0AAE8VYM7"/>
<feature type="region of interest" description="Disordered" evidence="1">
    <location>
        <begin position="1"/>
        <end position="27"/>
    </location>
</feature>
<name>A0AAE8VYM7_9ACTN</name>
<protein>
    <submittedName>
        <fullName evidence="2">Uncharacterized protein</fullName>
    </submittedName>
</protein>
<feature type="compositionally biased region" description="Basic and acidic residues" evidence="1">
    <location>
        <begin position="8"/>
        <end position="19"/>
    </location>
</feature>
<evidence type="ECO:0000256" key="1">
    <source>
        <dbReference type="SAM" id="MobiDB-lite"/>
    </source>
</evidence>
<evidence type="ECO:0000313" key="3">
    <source>
        <dbReference type="Proteomes" id="UP000318720"/>
    </source>
</evidence>